<dbReference type="InterPro" id="IPR005467">
    <property type="entry name" value="His_kinase_dom"/>
</dbReference>
<dbReference type="AlphaFoldDB" id="A0A9E8HKM6"/>
<dbReference type="PROSITE" id="PS50109">
    <property type="entry name" value="HIS_KIN"/>
    <property type="match status" value="1"/>
</dbReference>
<dbReference type="Pfam" id="PF01627">
    <property type="entry name" value="Hpt"/>
    <property type="match status" value="1"/>
</dbReference>
<feature type="modified residue" description="4-aspartylphosphate" evidence="15">
    <location>
        <position position="1034"/>
    </location>
</feature>
<dbReference type="EMBL" id="CP101527">
    <property type="protein sequence ID" value="UZW75087.1"/>
    <property type="molecule type" value="Genomic_DNA"/>
</dbReference>
<evidence type="ECO:0000256" key="9">
    <source>
        <dbReference type="ARBA" id="ARBA00022777"/>
    </source>
</evidence>
<dbReference type="PRINTS" id="PR00344">
    <property type="entry name" value="BCTRLSENSOR"/>
</dbReference>
<keyword evidence="5 15" id="KW-0597">Phosphoprotein</keyword>
<dbReference type="KEGG" id="asem:NNL22_00330"/>
<dbReference type="SMART" id="SM00091">
    <property type="entry name" value="PAS"/>
    <property type="match status" value="1"/>
</dbReference>
<dbReference type="Pfam" id="PF02518">
    <property type="entry name" value="HATPase_c"/>
    <property type="match status" value="1"/>
</dbReference>
<keyword evidence="8" id="KW-0547">Nucleotide-binding</keyword>
<dbReference type="Pfam" id="PF07696">
    <property type="entry name" value="7TMR-DISMED2"/>
    <property type="match status" value="1"/>
</dbReference>
<dbReference type="InterPro" id="IPR036097">
    <property type="entry name" value="HisK_dim/P_sf"/>
</dbReference>
<evidence type="ECO:0000259" key="17">
    <source>
        <dbReference type="PROSITE" id="PS50109"/>
    </source>
</evidence>
<dbReference type="Proteomes" id="UP001164472">
    <property type="component" value="Chromosome"/>
</dbReference>
<feature type="transmembrane region" description="Helical" evidence="16">
    <location>
        <begin position="317"/>
        <end position="336"/>
    </location>
</feature>
<dbReference type="PROSITE" id="PS50112">
    <property type="entry name" value="PAS"/>
    <property type="match status" value="1"/>
</dbReference>
<name>A0A9E8HKM6_9ALTE</name>
<dbReference type="InterPro" id="IPR008207">
    <property type="entry name" value="Sig_transdc_His_kin_Hpt_dom"/>
</dbReference>
<feature type="domain" description="HPt" evidence="21">
    <location>
        <begin position="1116"/>
        <end position="1212"/>
    </location>
</feature>
<feature type="domain" description="Response regulatory" evidence="18">
    <location>
        <begin position="843"/>
        <end position="959"/>
    </location>
</feature>
<dbReference type="SUPFAM" id="SSF47226">
    <property type="entry name" value="Histidine-containing phosphotransfer domain, HPT domain"/>
    <property type="match status" value="1"/>
</dbReference>
<feature type="transmembrane region" description="Helical" evidence="16">
    <location>
        <begin position="373"/>
        <end position="398"/>
    </location>
</feature>
<dbReference type="PROSITE" id="PS50894">
    <property type="entry name" value="HPT"/>
    <property type="match status" value="1"/>
</dbReference>
<dbReference type="InterPro" id="IPR003594">
    <property type="entry name" value="HATPase_dom"/>
</dbReference>
<dbReference type="FunFam" id="3.30.565.10:FF:000010">
    <property type="entry name" value="Sensor histidine kinase RcsC"/>
    <property type="match status" value="1"/>
</dbReference>
<dbReference type="Gene3D" id="1.20.120.160">
    <property type="entry name" value="HPT domain"/>
    <property type="match status" value="1"/>
</dbReference>
<evidence type="ECO:0000256" key="11">
    <source>
        <dbReference type="ARBA" id="ARBA00022989"/>
    </source>
</evidence>
<feature type="domain" description="PAS" evidence="19">
    <location>
        <begin position="442"/>
        <end position="483"/>
    </location>
</feature>
<dbReference type="SMART" id="SM00086">
    <property type="entry name" value="PAC"/>
    <property type="match status" value="1"/>
</dbReference>
<evidence type="ECO:0000256" key="13">
    <source>
        <dbReference type="ARBA" id="ARBA00023136"/>
    </source>
</evidence>
<keyword evidence="4" id="KW-1003">Cell membrane</keyword>
<dbReference type="InterPro" id="IPR000014">
    <property type="entry name" value="PAS"/>
</dbReference>
<comment type="subcellular location">
    <subcellularLocation>
        <location evidence="2">Cell membrane</location>
        <topology evidence="2">Multi-pass membrane protein</topology>
    </subcellularLocation>
</comment>
<dbReference type="Pfam" id="PF08447">
    <property type="entry name" value="PAS_3"/>
    <property type="match status" value="1"/>
</dbReference>
<evidence type="ECO:0000256" key="5">
    <source>
        <dbReference type="ARBA" id="ARBA00022553"/>
    </source>
</evidence>
<keyword evidence="13 16" id="KW-0472">Membrane</keyword>
<proteinExistence type="predicted"/>
<dbReference type="InterPro" id="IPR001789">
    <property type="entry name" value="Sig_transdc_resp-reg_receiver"/>
</dbReference>
<protein>
    <recommendedName>
        <fullName evidence="3">histidine kinase</fullName>
        <ecNumber evidence="3">2.7.13.3</ecNumber>
    </recommendedName>
</protein>
<evidence type="ECO:0000256" key="15">
    <source>
        <dbReference type="PROSITE-ProRule" id="PRU00169"/>
    </source>
</evidence>
<feature type="transmembrane region" description="Helical" evidence="16">
    <location>
        <begin position="250"/>
        <end position="266"/>
    </location>
</feature>
<keyword evidence="7 16" id="KW-0812">Transmembrane</keyword>
<dbReference type="InterPro" id="IPR013655">
    <property type="entry name" value="PAS_fold_3"/>
</dbReference>
<feature type="domain" description="Histidine kinase" evidence="17">
    <location>
        <begin position="593"/>
        <end position="812"/>
    </location>
</feature>
<dbReference type="SUPFAM" id="SSF52172">
    <property type="entry name" value="CheY-like"/>
    <property type="match status" value="2"/>
</dbReference>
<dbReference type="FunFam" id="1.10.287.130:FF:000001">
    <property type="entry name" value="Two-component sensor histidine kinase"/>
    <property type="match status" value="1"/>
</dbReference>
<dbReference type="PANTHER" id="PTHR45339">
    <property type="entry name" value="HYBRID SIGNAL TRANSDUCTION HISTIDINE KINASE J"/>
    <property type="match status" value="1"/>
</dbReference>
<dbReference type="InterPro" id="IPR000700">
    <property type="entry name" value="PAS-assoc_C"/>
</dbReference>
<feature type="transmembrane region" description="Helical" evidence="16">
    <location>
        <begin position="222"/>
        <end position="243"/>
    </location>
</feature>
<evidence type="ECO:0000256" key="6">
    <source>
        <dbReference type="ARBA" id="ARBA00022679"/>
    </source>
</evidence>
<dbReference type="InterPro" id="IPR036890">
    <property type="entry name" value="HATPase_C_sf"/>
</dbReference>
<evidence type="ECO:0000313" key="22">
    <source>
        <dbReference type="EMBL" id="UZW75087.1"/>
    </source>
</evidence>
<gene>
    <name evidence="22" type="ORF">NNL22_00330</name>
</gene>
<dbReference type="NCBIfam" id="TIGR00229">
    <property type="entry name" value="sensory_box"/>
    <property type="match status" value="1"/>
</dbReference>
<accession>A0A9E8HKM6</accession>
<evidence type="ECO:0000256" key="8">
    <source>
        <dbReference type="ARBA" id="ARBA00022741"/>
    </source>
</evidence>
<keyword evidence="23" id="KW-1185">Reference proteome</keyword>
<dbReference type="InterPro" id="IPR001610">
    <property type="entry name" value="PAC"/>
</dbReference>
<evidence type="ECO:0000259" key="18">
    <source>
        <dbReference type="PROSITE" id="PS50110"/>
    </source>
</evidence>
<evidence type="ECO:0000256" key="10">
    <source>
        <dbReference type="ARBA" id="ARBA00022840"/>
    </source>
</evidence>
<evidence type="ECO:0000256" key="14">
    <source>
        <dbReference type="PROSITE-ProRule" id="PRU00110"/>
    </source>
</evidence>
<dbReference type="GO" id="GO:0000155">
    <property type="term" value="F:phosphorelay sensor kinase activity"/>
    <property type="evidence" value="ECO:0007669"/>
    <property type="project" value="InterPro"/>
</dbReference>
<dbReference type="PROSITE" id="PS50113">
    <property type="entry name" value="PAC"/>
    <property type="match status" value="1"/>
</dbReference>
<dbReference type="PROSITE" id="PS50110">
    <property type="entry name" value="RESPONSE_REGULATORY"/>
    <property type="match status" value="2"/>
</dbReference>
<dbReference type="InterPro" id="IPR036641">
    <property type="entry name" value="HPT_dom_sf"/>
</dbReference>
<evidence type="ECO:0000256" key="12">
    <source>
        <dbReference type="ARBA" id="ARBA00023012"/>
    </source>
</evidence>
<evidence type="ECO:0000256" key="16">
    <source>
        <dbReference type="SAM" id="Phobius"/>
    </source>
</evidence>
<evidence type="ECO:0000256" key="3">
    <source>
        <dbReference type="ARBA" id="ARBA00012438"/>
    </source>
</evidence>
<feature type="transmembrane region" description="Helical" evidence="16">
    <location>
        <begin position="342"/>
        <end position="361"/>
    </location>
</feature>
<dbReference type="InterPro" id="IPR011623">
    <property type="entry name" value="7TMR_DISM_rcpt_extracell_dom1"/>
</dbReference>
<keyword evidence="11 16" id="KW-1133">Transmembrane helix</keyword>
<evidence type="ECO:0000259" key="21">
    <source>
        <dbReference type="PROSITE" id="PS50894"/>
    </source>
</evidence>
<dbReference type="InterPro" id="IPR011006">
    <property type="entry name" value="CheY-like_superfamily"/>
</dbReference>
<dbReference type="CDD" id="cd00130">
    <property type="entry name" value="PAS"/>
    <property type="match status" value="1"/>
</dbReference>
<keyword evidence="10" id="KW-0067">ATP-binding</keyword>
<dbReference type="Pfam" id="PF07695">
    <property type="entry name" value="7TMR-DISM_7TM"/>
    <property type="match status" value="1"/>
</dbReference>
<dbReference type="CDD" id="cd17546">
    <property type="entry name" value="REC_hyHK_CKI1_RcsC-like"/>
    <property type="match status" value="2"/>
</dbReference>
<reference evidence="22" key="1">
    <citation type="submission" date="2022-07" db="EMBL/GenBank/DDBJ databases">
        <title>Alkalimarinus sp. nov., isolated from gut of a Alitta virens.</title>
        <authorList>
            <person name="Yang A.I."/>
            <person name="Shin N.-R."/>
        </authorList>
    </citation>
    <scope>NUCLEOTIDE SEQUENCE</scope>
    <source>
        <strain evidence="22">FA028</strain>
    </source>
</reference>
<feature type="modified residue" description="Phosphohistidine" evidence="14">
    <location>
        <position position="1155"/>
    </location>
</feature>
<keyword evidence="6" id="KW-0808">Transferase</keyword>
<dbReference type="Gene3D" id="3.30.565.10">
    <property type="entry name" value="Histidine kinase-like ATPase, C-terminal domain"/>
    <property type="match status" value="1"/>
</dbReference>
<dbReference type="CDD" id="cd16922">
    <property type="entry name" value="HATPase_EvgS-ArcB-TorS-like"/>
    <property type="match status" value="1"/>
</dbReference>
<sequence length="1212" mass="136317">MTVRLVLIIRDKKRVYRFVKIKRPQPWVLLWLAWVLCGLTPSLISAEERYVAQKSIELDDNTNSYSINAAVRVLEDPDSTLTLNDVMQPKREKQFREVSGGPLNLGYSDSSFWIKLPVRYVGKQASKEWWYHLDLPLLEYSELHMVVGDLDAPERVISKSMGYEVPLKERDVNHVTQVYRFSLNQGEQATLYIKIQNNFSIHLPLSIYTPEAFAEHVAVEELLYGAFIGAILIMTAYNLFMFISVRERSFLFYILYMVAYLVFLMTERVHGLSLLGEIPPILHKQYLSFYIWASWFFALMMARSFLDTREKEPGLDFVIKVFIYVVIVSMVITAYTDLTTGIQWAVLCTFLYAILMAWMAYSVMMRGNAAARFYFVAWILNFGGVAIYALTVIGYIPYNFMTGNSPHIGIVCQLVLISFALGDRLKVAQRQAVQANQQALDNMKRYRSLFDNAVEGIFQISLNRRFIDVNPAMANMLGYSSPQKMISGVKDALSICYPLEDDLNRVVKVIEEGNEVYEMEARYVGRNGEEGWATSTVRIIYDKKNNPLHLEGTFVDITERIERERVERESEQARLETEVAEASAAAKSQFLANMSHEIRTPLTAIIGYGESLLDDSLSDAERRESSEVVVRSGQHLLQLINDILDHSKIDADKLDTEVISVNLLTLLNEIKTYFDAKAAAKNIAFNLQYDFPLPSVIETDPTRLKQILINLCSNALKFTDKGSISLHVRCEVLKEQLFIKVIDTGIGVKEEQLDKLFDPFAQAAPSIARQYGGTGLGLSISRRLAEMLGGSISASSIYGEGSEFEVIISTGSLNNVTLVRDRSELHNQRSRLQVATAPRLMGRVMYAEDNEVNRRLIKQLVSRTGASLTLVTNGAEALEAGTRNGQRFDLILMDIQMPVMDGRDATLALREAGVNTPIVALTANVMAQDIAEYKEAGCNEVMAKPVEKGPFYQLLSRYLEADEEAEPLKIPHKTDEQAMPTLSGRVLIAEDNADTRLLMTRYLEKLGITAITAENGGEAVSTAMRETVDLVLMDFHMPEMKGPEAVSLLRQTGFSRPILAFTASDEPEQLTLMTDAGCNGVVEKPVNMQQLHQTLSEHLPFASSKASVGADNNPWYDPDLRPIVEHFVNGVPQRVEAMTAAFSKRDWKGLCDQTHQLKGTAGSLGFPDLTEKAKYLEAALKKEEIDDIQPLFDALMNQVTQALARYEKAEQD</sequence>
<evidence type="ECO:0000256" key="4">
    <source>
        <dbReference type="ARBA" id="ARBA00022475"/>
    </source>
</evidence>
<dbReference type="InterPro" id="IPR004358">
    <property type="entry name" value="Sig_transdc_His_kin-like_C"/>
</dbReference>
<dbReference type="SMART" id="SM00387">
    <property type="entry name" value="HATPase_c"/>
    <property type="match status" value="1"/>
</dbReference>
<dbReference type="Gene3D" id="3.40.50.2300">
    <property type="match status" value="2"/>
</dbReference>
<dbReference type="CDD" id="cd00082">
    <property type="entry name" value="HisKA"/>
    <property type="match status" value="1"/>
</dbReference>
<dbReference type="GO" id="GO:0005524">
    <property type="term" value="F:ATP binding"/>
    <property type="evidence" value="ECO:0007669"/>
    <property type="project" value="UniProtKB-KW"/>
</dbReference>
<comment type="catalytic activity">
    <reaction evidence="1">
        <text>ATP + protein L-histidine = ADP + protein N-phospho-L-histidine.</text>
        <dbReference type="EC" id="2.7.13.3"/>
    </reaction>
</comment>
<dbReference type="InterPro" id="IPR003661">
    <property type="entry name" value="HisK_dim/P_dom"/>
</dbReference>
<feature type="domain" description="Response regulatory" evidence="18">
    <location>
        <begin position="985"/>
        <end position="1099"/>
    </location>
</feature>
<evidence type="ECO:0000256" key="1">
    <source>
        <dbReference type="ARBA" id="ARBA00000085"/>
    </source>
</evidence>
<evidence type="ECO:0000256" key="2">
    <source>
        <dbReference type="ARBA" id="ARBA00004651"/>
    </source>
</evidence>
<dbReference type="SUPFAM" id="SSF47384">
    <property type="entry name" value="Homodimeric domain of signal transducing histidine kinase"/>
    <property type="match status" value="1"/>
</dbReference>
<evidence type="ECO:0000256" key="7">
    <source>
        <dbReference type="ARBA" id="ARBA00022692"/>
    </source>
</evidence>
<evidence type="ECO:0000313" key="23">
    <source>
        <dbReference type="Proteomes" id="UP001164472"/>
    </source>
</evidence>
<dbReference type="InterPro" id="IPR035965">
    <property type="entry name" value="PAS-like_dom_sf"/>
</dbReference>
<dbReference type="Pfam" id="PF00512">
    <property type="entry name" value="HisKA"/>
    <property type="match status" value="1"/>
</dbReference>
<dbReference type="RefSeq" id="WP_251813051.1">
    <property type="nucleotide sequence ID" value="NZ_CP101527.1"/>
</dbReference>
<dbReference type="SMART" id="SM00448">
    <property type="entry name" value="REC"/>
    <property type="match status" value="2"/>
</dbReference>
<evidence type="ECO:0000259" key="20">
    <source>
        <dbReference type="PROSITE" id="PS50113"/>
    </source>
</evidence>
<organism evidence="22 23">
    <name type="scientific">Alkalimarinus sediminis</name>
    <dbReference type="NCBI Taxonomy" id="1632866"/>
    <lineage>
        <taxon>Bacteria</taxon>
        <taxon>Pseudomonadati</taxon>
        <taxon>Pseudomonadota</taxon>
        <taxon>Gammaproteobacteria</taxon>
        <taxon>Alteromonadales</taxon>
        <taxon>Alteromonadaceae</taxon>
        <taxon>Alkalimarinus</taxon>
    </lineage>
</organism>
<dbReference type="SUPFAM" id="SSF55785">
    <property type="entry name" value="PYP-like sensor domain (PAS domain)"/>
    <property type="match status" value="1"/>
</dbReference>
<feature type="modified residue" description="4-aspartylphosphate" evidence="15">
    <location>
        <position position="894"/>
    </location>
</feature>
<dbReference type="Gene3D" id="2.60.40.2380">
    <property type="match status" value="1"/>
</dbReference>
<keyword evidence="12" id="KW-0902">Two-component regulatory system</keyword>
<keyword evidence="9" id="KW-0418">Kinase</keyword>
<dbReference type="SUPFAM" id="SSF55874">
    <property type="entry name" value="ATPase domain of HSP90 chaperone/DNA topoisomerase II/histidine kinase"/>
    <property type="match status" value="1"/>
</dbReference>
<dbReference type="PANTHER" id="PTHR45339:SF1">
    <property type="entry name" value="HYBRID SIGNAL TRANSDUCTION HISTIDINE KINASE J"/>
    <property type="match status" value="1"/>
</dbReference>
<dbReference type="InterPro" id="IPR011622">
    <property type="entry name" value="7TMR_DISM_rcpt_extracell_dom2"/>
</dbReference>
<dbReference type="Gene3D" id="3.30.450.20">
    <property type="entry name" value="PAS domain"/>
    <property type="match status" value="1"/>
</dbReference>
<dbReference type="SMART" id="SM00388">
    <property type="entry name" value="HisKA"/>
    <property type="match status" value="1"/>
</dbReference>
<dbReference type="GO" id="GO:0005886">
    <property type="term" value="C:plasma membrane"/>
    <property type="evidence" value="ECO:0007669"/>
    <property type="project" value="UniProtKB-SubCell"/>
</dbReference>
<evidence type="ECO:0000259" key="19">
    <source>
        <dbReference type="PROSITE" id="PS50112"/>
    </source>
</evidence>
<dbReference type="Gene3D" id="1.10.287.130">
    <property type="match status" value="1"/>
</dbReference>
<feature type="transmembrane region" description="Helical" evidence="16">
    <location>
        <begin position="286"/>
        <end position="305"/>
    </location>
</feature>
<feature type="domain" description="PAC" evidence="20">
    <location>
        <begin position="517"/>
        <end position="569"/>
    </location>
</feature>
<dbReference type="EC" id="2.7.13.3" evidence="3"/>
<dbReference type="Pfam" id="PF00072">
    <property type="entry name" value="Response_reg"/>
    <property type="match status" value="2"/>
</dbReference>